<feature type="region of interest" description="Disordered" evidence="1">
    <location>
        <begin position="1"/>
        <end position="21"/>
    </location>
</feature>
<name>A0A1S1PPS0_9ACTN</name>
<comment type="caution">
    <text evidence="2">The sequence shown here is derived from an EMBL/GenBank/DDBJ whole genome shotgun (WGS) entry which is preliminary data.</text>
</comment>
<dbReference type="Proteomes" id="UP000179769">
    <property type="component" value="Unassembled WGS sequence"/>
</dbReference>
<accession>A0A1S1PPS0</accession>
<evidence type="ECO:0000256" key="1">
    <source>
        <dbReference type="SAM" id="MobiDB-lite"/>
    </source>
</evidence>
<gene>
    <name evidence="2" type="ORF">BBK14_24265</name>
</gene>
<sequence>MTTIADASPDRPDQSPAAVREERARARRLIDNGRATMAVIDTVSDTGVRVDGRTVAEVHLLVERPGQEPYPVTRRAVVPADEAGASPVGDARGGIPSQLRRRVPVLVDPARPDNVLLRWDLRVAS</sequence>
<dbReference type="OrthoDB" id="3216120at2"/>
<dbReference type="RefSeq" id="WP_071065839.1">
    <property type="nucleotide sequence ID" value="NZ_MAXA01000240.1"/>
</dbReference>
<evidence type="ECO:0000313" key="2">
    <source>
        <dbReference type="EMBL" id="OHV23241.1"/>
    </source>
</evidence>
<feature type="compositionally biased region" description="Basic and acidic residues" evidence="1">
    <location>
        <begin position="8"/>
        <end position="21"/>
    </location>
</feature>
<reference evidence="3" key="1">
    <citation type="submission" date="2016-07" db="EMBL/GenBank/DDBJ databases">
        <title>Frankia sp. NRRL B-16219 Genome sequencing.</title>
        <authorList>
            <person name="Ghodhbane-Gtari F."/>
            <person name="Swanson E."/>
            <person name="Gueddou A."/>
            <person name="Louati M."/>
            <person name="Nouioui I."/>
            <person name="Hezbri K."/>
            <person name="Abebe-Akele F."/>
            <person name="Simpson S."/>
            <person name="Morris K."/>
            <person name="Thomas K."/>
            <person name="Gtari M."/>
            <person name="Tisa L.S."/>
        </authorList>
    </citation>
    <scope>NUCLEOTIDE SEQUENCE [LARGE SCALE GENOMIC DNA]</scope>
    <source>
        <strain evidence="3">NRRL B-16219</strain>
    </source>
</reference>
<dbReference type="AlphaFoldDB" id="A0A1S1PPS0"/>
<evidence type="ECO:0000313" key="3">
    <source>
        <dbReference type="Proteomes" id="UP000179769"/>
    </source>
</evidence>
<protein>
    <submittedName>
        <fullName evidence="2">Uncharacterized protein</fullName>
    </submittedName>
</protein>
<organism evidence="2 3">
    <name type="scientific">Parafrankia soli</name>
    <dbReference type="NCBI Taxonomy" id="2599596"/>
    <lineage>
        <taxon>Bacteria</taxon>
        <taxon>Bacillati</taxon>
        <taxon>Actinomycetota</taxon>
        <taxon>Actinomycetes</taxon>
        <taxon>Frankiales</taxon>
        <taxon>Frankiaceae</taxon>
        <taxon>Parafrankia</taxon>
    </lineage>
</organism>
<proteinExistence type="predicted"/>
<keyword evidence="3" id="KW-1185">Reference proteome</keyword>
<dbReference type="EMBL" id="MAXA01000240">
    <property type="protein sequence ID" value="OHV23241.1"/>
    <property type="molecule type" value="Genomic_DNA"/>
</dbReference>